<proteinExistence type="predicted"/>
<organism evidence="2 3">
    <name type="scientific">Panaeolus cyanescens</name>
    <dbReference type="NCBI Taxonomy" id="181874"/>
    <lineage>
        <taxon>Eukaryota</taxon>
        <taxon>Fungi</taxon>
        <taxon>Dikarya</taxon>
        <taxon>Basidiomycota</taxon>
        <taxon>Agaricomycotina</taxon>
        <taxon>Agaricomycetes</taxon>
        <taxon>Agaricomycetidae</taxon>
        <taxon>Agaricales</taxon>
        <taxon>Agaricineae</taxon>
        <taxon>Galeropsidaceae</taxon>
        <taxon>Panaeolus</taxon>
    </lineage>
</organism>
<comment type="caution">
    <text evidence="2">The sequence shown here is derived from an EMBL/GenBank/DDBJ whole genome shotgun (WGS) entry which is preliminary data.</text>
</comment>
<evidence type="ECO:0000313" key="2">
    <source>
        <dbReference type="EMBL" id="PPR03053.1"/>
    </source>
</evidence>
<sequence>MSQLHLGIAALAITESIPKRSSRKPRGLQRQVVVCGVYEFTKPCPSTTTQKDRESNHIEPSFWLFGLGCDGPVYPGVKRTRDDYEERPNKRPRRSLDDEAVSQRERDEALQPRRVRHRPYALPRSEGRRERRSTRPRK</sequence>
<feature type="region of interest" description="Disordered" evidence="1">
    <location>
        <begin position="69"/>
        <end position="138"/>
    </location>
</feature>
<gene>
    <name evidence="2" type="ORF">CVT24_012440</name>
</gene>
<dbReference type="InParanoid" id="A0A409YJ33"/>
<keyword evidence="3" id="KW-1185">Reference proteome</keyword>
<feature type="compositionally biased region" description="Basic and acidic residues" evidence="1">
    <location>
        <begin position="79"/>
        <end position="111"/>
    </location>
</feature>
<evidence type="ECO:0000313" key="3">
    <source>
        <dbReference type="Proteomes" id="UP000284842"/>
    </source>
</evidence>
<reference evidence="2 3" key="1">
    <citation type="journal article" date="2018" name="Evol. Lett.">
        <title>Horizontal gene cluster transfer increased hallucinogenic mushroom diversity.</title>
        <authorList>
            <person name="Reynolds H.T."/>
            <person name="Vijayakumar V."/>
            <person name="Gluck-Thaler E."/>
            <person name="Korotkin H.B."/>
            <person name="Matheny P.B."/>
            <person name="Slot J.C."/>
        </authorList>
    </citation>
    <scope>NUCLEOTIDE SEQUENCE [LARGE SCALE GENOMIC DNA]</scope>
    <source>
        <strain evidence="2 3">2629</strain>
    </source>
</reference>
<dbReference type="Proteomes" id="UP000284842">
    <property type="component" value="Unassembled WGS sequence"/>
</dbReference>
<accession>A0A409YJ33</accession>
<dbReference type="AlphaFoldDB" id="A0A409YJ33"/>
<protein>
    <submittedName>
        <fullName evidence="2">Uncharacterized protein</fullName>
    </submittedName>
</protein>
<name>A0A409YJ33_9AGAR</name>
<dbReference type="EMBL" id="NHTK01001108">
    <property type="protein sequence ID" value="PPR03053.1"/>
    <property type="molecule type" value="Genomic_DNA"/>
</dbReference>
<evidence type="ECO:0000256" key="1">
    <source>
        <dbReference type="SAM" id="MobiDB-lite"/>
    </source>
</evidence>